<dbReference type="AlphaFoldDB" id="A0A9Q1B6Y6"/>
<dbReference type="GO" id="GO:0006196">
    <property type="term" value="P:AMP catabolic process"/>
    <property type="evidence" value="ECO:0007669"/>
    <property type="project" value="TreeGrafter"/>
</dbReference>
<dbReference type="InterPro" id="IPR029052">
    <property type="entry name" value="Metallo-depent_PP-like"/>
</dbReference>
<dbReference type="Proteomes" id="UP001142489">
    <property type="component" value="Unassembled WGS sequence"/>
</dbReference>
<dbReference type="OrthoDB" id="7722975at2759"/>
<dbReference type="SUPFAM" id="SSF56300">
    <property type="entry name" value="Metallo-dependent phosphatases"/>
    <property type="match status" value="1"/>
</dbReference>
<evidence type="ECO:0000259" key="4">
    <source>
        <dbReference type="Pfam" id="PF00149"/>
    </source>
</evidence>
<gene>
    <name evidence="5" type="ORF">JRQ81_006522</name>
</gene>
<dbReference type="InterPro" id="IPR006179">
    <property type="entry name" value="5_nucleotidase/apyrase"/>
</dbReference>
<dbReference type="GO" id="GO:0008253">
    <property type="term" value="F:5'-nucleotidase activity"/>
    <property type="evidence" value="ECO:0007669"/>
    <property type="project" value="UniProtKB-EC"/>
</dbReference>
<name>A0A9Q1B6Y6_9SAUR</name>
<dbReference type="PROSITE" id="PS00785">
    <property type="entry name" value="5_NUCLEOTIDASE_1"/>
    <property type="match status" value="1"/>
</dbReference>
<dbReference type="EMBL" id="JAPFRF010000002">
    <property type="protein sequence ID" value="KAJ7341710.1"/>
    <property type="molecule type" value="Genomic_DNA"/>
</dbReference>
<keyword evidence="3" id="KW-0732">Signal</keyword>
<organism evidence="5 6">
    <name type="scientific">Phrynocephalus forsythii</name>
    <dbReference type="NCBI Taxonomy" id="171643"/>
    <lineage>
        <taxon>Eukaryota</taxon>
        <taxon>Metazoa</taxon>
        <taxon>Chordata</taxon>
        <taxon>Craniata</taxon>
        <taxon>Vertebrata</taxon>
        <taxon>Euteleostomi</taxon>
        <taxon>Lepidosauria</taxon>
        <taxon>Squamata</taxon>
        <taxon>Bifurcata</taxon>
        <taxon>Unidentata</taxon>
        <taxon>Episquamata</taxon>
        <taxon>Toxicofera</taxon>
        <taxon>Iguania</taxon>
        <taxon>Acrodonta</taxon>
        <taxon>Agamidae</taxon>
        <taxon>Agaminae</taxon>
        <taxon>Phrynocephalus</taxon>
    </lineage>
</organism>
<dbReference type="EC" id="3.1.3.5" evidence="2"/>
<dbReference type="InterPro" id="IPR006146">
    <property type="entry name" value="5'-Nucleotdase_CS"/>
</dbReference>
<keyword evidence="6" id="KW-1185">Reference proteome</keyword>
<comment type="caution">
    <text evidence="5">The sequence shown here is derived from an EMBL/GenBank/DDBJ whole genome shotgun (WGS) entry which is preliminary data.</text>
</comment>
<dbReference type="GO" id="GO:0046872">
    <property type="term" value="F:metal ion binding"/>
    <property type="evidence" value="ECO:0007669"/>
    <property type="project" value="InterPro"/>
</dbReference>
<evidence type="ECO:0000313" key="5">
    <source>
        <dbReference type="EMBL" id="KAJ7341710.1"/>
    </source>
</evidence>
<dbReference type="GO" id="GO:0005886">
    <property type="term" value="C:plasma membrane"/>
    <property type="evidence" value="ECO:0007669"/>
    <property type="project" value="TreeGrafter"/>
</dbReference>
<feature type="domain" description="Calcineurin-like phosphoesterase" evidence="4">
    <location>
        <begin position="37"/>
        <end position="104"/>
    </location>
</feature>
<reference evidence="5" key="1">
    <citation type="journal article" date="2023" name="DNA Res.">
        <title>Chromosome-level genome assembly of Phrynocephalus forsythii using third-generation DNA sequencing and Hi-C analysis.</title>
        <authorList>
            <person name="Qi Y."/>
            <person name="Zhao W."/>
            <person name="Zhao Y."/>
            <person name="Niu C."/>
            <person name="Cao S."/>
            <person name="Zhang Y."/>
        </authorList>
    </citation>
    <scope>NUCLEOTIDE SEQUENCE</scope>
    <source>
        <tissue evidence="5">Muscle</tissue>
    </source>
</reference>
<feature type="chain" id="PRO_5040409570" description="5'-nucleotidase" evidence="3">
    <location>
        <begin position="35"/>
        <end position="235"/>
    </location>
</feature>
<evidence type="ECO:0000313" key="6">
    <source>
        <dbReference type="Proteomes" id="UP001142489"/>
    </source>
</evidence>
<dbReference type="Gene3D" id="3.60.21.10">
    <property type="match status" value="1"/>
</dbReference>
<sequence>MPTSARCPRGAHRLRRAALLFLLHGLLCASLSGAFELTILHTNDVHARVEETSRDAGKCARNECYGGVARRATKIQEIRATHRNVLLLDAGDQYQGTVWFTYFKGREVVRFMNLLRYDAMGENSRSITSRLRPERPHLRIASHSPENRGEVGKEEVPLAGTWGVRASRRALEARCPPHRRLWSGSGPQRVHTGACPYRLSSGQWSGGVWPPRISSPPRRPLVLIFRLPTPFADSQ</sequence>
<evidence type="ECO:0000256" key="2">
    <source>
        <dbReference type="ARBA" id="ARBA00012643"/>
    </source>
</evidence>
<proteinExistence type="predicted"/>
<dbReference type="Pfam" id="PF00149">
    <property type="entry name" value="Metallophos"/>
    <property type="match status" value="1"/>
</dbReference>
<evidence type="ECO:0000256" key="3">
    <source>
        <dbReference type="SAM" id="SignalP"/>
    </source>
</evidence>
<dbReference type="InterPro" id="IPR004843">
    <property type="entry name" value="Calcineurin-like_PHP"/>
</dbReference>
<accession>A0A9Q1B6Y6</accession>
<protein>
    <recommendedName>
        <fullName evidence="2">5'-nucleotidase</fullName>
        <ecNumber evidence="2">3.1.3.5</ecNumber>
    </recommendedName>
</protein>
<feature type="signal peptide" evidence="3">
    <location>
        <begin position="1"/>
        <end position="34"/>
    </location>
</feature>
<dbReference type="PANTHER" id="PTHR11575:SF24">
    <property type="entry name" value="5'-NUCLEOTIDASE"/>
    <property type="match status" value="1"/>
</dbReference>
<dbReference type="PANTHER" id="PTHR11575">
    <property type="entry name" value="5'-NUCLEOTIDASE-RELATED"/>
    <property type="match status" value="1"/>
</dbReference>
<dbReference type="GO" id="GO:0000166">
    <property type="term" value="F:nucleotide binding"/>
    <property type="evidence" value="ECO:0007669"/>
    <property type="project" value="InterPro"/>
</dbReference>
<feature type="non-terminal residue" evidence="5">
    <location>
        <position position="235"/>
    </location>
</feature>
<evidence type="ECO:0000256" key="1">
    <source>
        <dbReference type="ARBA" id="ARBA00000815"/>
    </source>
</evidence>
<comment type="catalytic activity">
    <reaction evidence="1">
        <text>a ribonucleoside 5'-phosphate + H2O = a ribonucleoside + phosphate</text>
        <dbReference type="Rhea" id="RHEA:12484"/>
        <dbReference type="ChEBI" id="CHEBI:15377"/>
        <dbReference type="ChEBI" id="CHEBI:18254"/>
        <dbReference type="ChEBI" id="CHEBI:43474"/>
        <dbReference type="ChEBI" id="CHEBI:58043"/>
        <dbReference type="EC" id="3.1.3.5"/>
    </reaction>
</comment>